<keyword evidence="10 12" id="KW-0496">Mitochondrion</keyword>
<comment type="subunit">
    <text evidence="3">F-type ATPases have 2 components, CF(1) - the catalytic core - and CF(0) - the membrane proton channel.</text>
</comment>
<evidence type="ECO:0000256" key="13">
    <source>
        <dbReference type="SAM" id="Phobius"/>
    </source>
</evidence>
<keyword evidence="6 12" id="KW-0812">Transmembrane</keyword>
<geneLocation type="mitochondrion" evidence="14"/>
<accession>A0A096VKB9</accession>
<evidence type="ECO:0000256" key="1">
    <source>
        <dbReference type="ARBA" id="ARBA00004304"/>
    </source>
</evidence>
<gene>
    <name evidence="14" type="primary">ATP8</name>
</gene>
<comment type="similarity">
    <text evidence="2 12">Belongs to the ATPase protein 8 family.</text>
</comment>
<comment type="subcellular location">
    <subcellularLocation>
        <location evidence="1 12">Mitochondrion membrane</location>
        <topology evidence="1 12">Single-pass membrane protein</topology>
    </subcellularLocation>
</comment>
<dbReference type="Pfam" id="PF00895">
    <property type="entry name" value="ATP-synt_8"/>
    <property type="match status" value="1"/>
</dbReference>
<protein>
    <recommendedName>
        <fullName evidence="12">ATP synthase complex subunit 8</fullName>
    </recommendedName>
</protein>
<keyword evidence="5 12" id="KW-0138">CF(0)</keyword>
<evidence type="ECO:0000256" key="12">
    <source>
        <dbReference type="RuleBase" id="RU003661"/>
    </source>
</evidence>
<organism evidence="14">
    <name type="scientific">Eriosoma japonicum</name>
    <dbReference type="NCBI Taxonomy" id="1308591"/>
    <lineage>
        <taxon>Eukaryota</taxon>
        <taxon>Metazoa</taxon>
        <taxon>Ecdysozoa</taxon>
        <taxon>Arthropoda</taxon>
        <taxon>Hexapoda</taxon>
        <taxon>Insecta</taxon>
        <taxon>Pterygota</taxon>
        <taxon>Neoptera</taxon>
        <taxon>Paraneoptera</taxon>
        <taxon>Hemiptera</taxon>
        <taxon>Sternorrhyncha</taxon>
        <taxon>Aphidomorpha</taxon>
        <taxon>Aphidoidea</taxon>
        <taxon>Aphididae</taxon>
        <taxon>Eriosomatinae</taxon>
        <taxon>Eriosomatini</taxon>
        <taxon>Eriosoma</taxon>
    </lineage>
</organism>
<evidence type="ECO:0000256" key="2">
    <source>
        <dbReference type="ARBA" id="ARBA00008892"/>
    </source>
</evidence>
<dbReference type="AlphaFoldDB" id="A0A096VKB9"/>
<evidence type="ECO:0000256" key="11">
    <source>
        <dbReference type="ARBA" id="ARBA00023136"/>
    </source>
</evidence>
<dbReference type="GO" id="GO:0015986">
    <property type="term" value="P:proton motive force-driven ATP synthesis"/>
    <property type="evidence" value="ECO:0007669"/>
    <property type="project" value="InterPro"/>
</dbReference>
<sequence>MPQMAPINWLILFLYFLWTFYLMMNLLYFNFIKLSINKNILLKLKPKNYNKFI</sequence>
<dbReference type="GO" id="GO:0045259">
    <property type="term" value="C:proton-transporting ATP synthase complex"/>
    <property type="evidence" value="ECO:0007669"/>
    <property type="project" value="UniProtKB-KW"/>
</dbReference>
<keyword evidence="8 13" id="KW-1133">Transmembrane helix</keyword>
<dbReference type="GO" id="GO:0031966">
    <property type="term" value="C:mitochondrial membrane"/>
    <property type="evidence" value="ECO:0007669"/>
    <property type="project" value="UniProtKB-SubCell"/>
</dbReference>
<evidence type="ECO:0000256" key="4">
    <source>
        <dbReference type="ARBA" id="ARBA00022448"/>
    </source>
</evidence>
<evidence type="ECO:0000256" key="7">
    <source>
        <dbReference type="ARBA" id="ARBA00022781"/>
    </source>
</evidence>
<evidence type="ECO:0000313" key="14">
    <source>
        <dbReference type="EMBL" id="AGI97905.1"/>
    </source>
</evidence>
<reference evidence="14" key="1">
    <citation type="submission" date="2012-11" db="EMBL/GenBank/DDBJ databases">
        <title>Barcoding gall-forming aphids (Eriosomatinae: Eriosomatini) and detecting new barcoding loci for gall forming aphid species identification.</title>
        <authorList>
            <person name="Lee W."/>
            <person name="Akimoto S.-I."/>
        </authorList>
    </citation>
    <scope>NUCLEOTIDE SEQUENCE</scope>
    <source>
        <strain evidence="14">Hokkaido02-3</strain>
    </source>
</reference>
<evidence type="ECO:0000256" key="5">
    <source>
        <dbReference type="ARBA" id="ARBA00022547"/>
    </source>
</evidence>
<keyword evidence="4 12" id="KW-0813">Transport</keyword>
<proteinExistence type="inferred from homology"/>
<keyword evidence="9 12" id="KW-0406">Ion transport</keyword>
<evidence type="ECO:0000256" key="10">
    <source>
        <dbReference type="ARBA" id="ARBA00023128"/>
    </source>
</evidence>
<keyword evidence="11 13" id="KW-0472">Membrane</keyword>
<dbReference type="GO" id="GO:0015078">
    <property type="term" value="F:proton transmembrane transporter activity"/>
    <property type="evidence" value="ECO:0007669"/>
    <property type="project" value="InterPro"/>
</dbReference>
<name>A0A096VKB9_9HEMI</name>
<evidence type="ECO:0000256" key="6">
    <source>
        <dbReference type="ARBA" id="ARBA00022692"/>
    </source>
</evidence>
<evidence type="ECO:0000256" key="3">
    <source>
        <dbReference type="ARBA" id="ARBA00011291"/>
    </source>
</evidence>
<evidence type="ECO:0000256" key="9">
    <source>
        <dbReference type="ARBA" id="ARBA00023065"/>
    </source>
</evidence>
<feature type="transmembrane region" description="Helical" evidence="13">
    <location>
        <begin position="6"/>
        <end position="29"/>
    </location>
</feature>
<dbReference type="EMBL" id="KC197334">
    <property type="protein sequence ID" value="AGI97905.1"/>
    <property type="molecule type" value="Genomic_DNA"/>
</dbReference>
<dbReference type="InterPro" id="IPR001421">
    <property type="entry name" value="ATP8_metazoa"/>
</dbReference>
<keyword evidence="7 12" id="KW-0375">Hydrogen ion transport</keyword>
<evidence type="ECO:0000256" key="8">
    <source>
        <dbReference type="ARBA" id="ARBA00022989"/>
    </source>
</evidence>